<dbReference type="GO" id="GO:0004712">
    <property type="term" value="F:protein serine/threonine/tyrosine kinase activity"/>
    <property type="evidence" value="ECO:0007669"/>
    <property type="project" value="UniProtKB-UniRule"/>
</dbReference>
<evidence type="ECO:0000256" key="13">
    <source>
        <dbReference type="ARBA" id="ARBA00023277"/>
    </source>
</evidence>
<dbReference type="PANTHER" id="PTHR30305">
    <property type="entry name" value="PROTEIN YJDM-RELATED"/>
    <property type="match status" value="1"/>
</dbReference>
<dbReference type="SUPFAM" id="SSF75138">
    <property type="entry name" value="HprK N-terminal domain-like"/>
    <property type="match status" value="1"/>
</dbReference>
<dbReference type="GO" id="GO:0000287">
    <property type="term" value="F:magnesium ion binding"/>
    <property type="evidence" value="ECO:0007669"/>
    <property type="project" value="UniProtKB-UniRule"/>
</dbReference>
<evidence type="ECO:0000259" key="18">
    <source>
        <dbReference type="Pfam" id="PF07475"/>
    </source>
</evidence>
<evidence type="ECO:0000256" key="4">
    <source>
        <dbReference type="ARBA" id="ARBA00018922"/>
    </source>
</evidence>
<dbReference type="GO" id="GO:0006109">
    <property type="term" value="P:regulation of carbohydrate metabolic process"/>
    <property type="evidence" value="ECO:0007669"/>
    <property type="project" value="UniProtKB-UniRule"/>
</dbReference>
<comment type="catalytic activity">
    <reaction evidence="15 16">
        <text>[HPr protein]-O-phospho-L-serine + phosphate + H(+) = [HPr protein]-L-serine + diphosphate</text>
        <dbReference type="Rhea" id="RHEA:46604"/>
        <dbReference type="Rhea" id="RHEA-COMP:11602"/>
        <dbReference type="Rhea" id="RHEA-COMP:11603"/>
        <dbReference type="ChEBI" id="CHEBI:15378"/>
        <dbReference type="ChEBI" id="CHEBI:29999"/>
        <dbReference type="ChEBI" id="CHEBI:33019"/>
        <dbReference type="ChEBI" id="CHEBI:43474"/>
        <dbReference type="ChEBI" id="CHEBI:83421"/>
    </reaction>
</comment>
<comment type="caution">
    <text evidence="19">The sequence shown here is derived from an EMBL/GenBank/DDBJ whole genome shotgun (WGS) entry which is preliminary data.</text>
</comment>
<keyword evidence="6 16" id="KW-0808">Transferase</keyword>
<dbReference type="CDD" id="cd01918">
    <property type="entry name" value="HprK_C"/>
    <property type="match status" value="1"/>
</dbReference>
<comment type="miscellaneous">
    <text evidence="16">Both phosphorylation and phosphorolysis are carried out by the same active site and suggest a common mechanism for both reactions.</text>
</comment>
<dbReference type="EMBL" id="ACKZ01000019">
    <property type="protein sequence ID" value="EEW37263.1"/>
    <property type="molecule type" value="Genomic_DNA"/>
</dbReference>
<comment type="domain">
    <text evidence="16">The Walker A ATP-binding motif also binds Pi and PPi.</text>
</comment>
<dbReference type="InterPro" id="IPR011126">
    <property type="entry name" value="Hpr_kin/Pase_Hpr_N"/>
</dbReference>
<dbReference type="Pfam" id="PF02603">
    <property type="entry name" value="Hpr_kinase_N"/>
    <property type="match status" value="1"/>
</dbReference>
<evidence type="ECO:0000256" key="7">
    <source>
        <dbReference type="ARBA" id="ARBA00022723"/>
    </source>
</evidence>
<keyword evidence="13 16" id="KW-0119">Carbohydrate metabolism</keyword>
<reference evidence="19 20" key="1">
    <citation type="submission" date="2009-08" db="EMBL/GenBank/DDBJ databases">
        <authorList>
            <person name="Muzny D."/>
            <person name="Qin X."/>
            <person name="Deng J."/>
            <person name="Jiang H."/>
            <person name="Liu Y."/>
            <person name="Qu J."/>
            <person name="Song X.-Z."/>
            <person name="Zhang L."/>
            <person name="Thornton R."/>
            <person name="Coyle M."/>
            <person name="Francisco L."/>
            <person name="Jackson L."/>
            <person name="Javaid M."/>
            <person name="Korchina V."/>
            <person name="Kovar C."/>
            <person name="Mata R."/>
            <person name="Mathew T."/>
            <person name="Ngo R."/>
            <person name="Nguyen L."/>
            <person name="Nguyen N."/>
            <person name="Okwuonu G."/>
            <person name="Ongeri F."/>
            <person name="Pham C."/>
            <person name="Simmons D."/>
            <person name="Wilczek-Boney K."/>
            <person name="Hale W."/>
            <person name="Jakkamsetti A."/>
            <person name="Pham P."/>
            <person name="Ruth R."/>
            <person name="San Lucas F."/>
            <person name="Warren J."/>
            <person name="Zhang J."/>
            <person name="Zhao Z."/>
            <person name="Zhou C."/>
            <person name="Zhu D."/>
            <person name="Lee S."/>
            <person name="Bess C."/>
            <person name="Blankenburg K."/>
            <person name="Forbes L."/>
            <person name="Fu Q."/>
            <person name="Gubbala S."/>
            <person name="Hirani K."/>
            <person name="Jayaseelan J.C."/>
            <person name="Lara F."/>
            <person name="Munidasa M."/>
            <person name="Palculict T."/>
            <person name="Patil S."/>
            <person name="Pu L.-L."/>
            <person name="Saada N."/>
            <person name="Tang L."/>
            <person name="Weissenberger G."/>
            <person name="Zhu Y."/>
            <person name="Hemphill L."/>
            <person name="Shang Y."/>
            <person name="Youmans B."/>
            <person name="Ayvaz T."/>
            <person name="Ross M."/>
            <person name="Santibanez J."/>
            <person name="Aqrawi P."/>
            <person name="Gross S."/>
            <person name="Joshi V."/>
            <person name="Fowler G."/>
            <person name="Nazareth L."/>
            <person name="Reid J."/>
            <person name="Worley K."/>
            <person name="Petrosino J."/>
            <person name="Highlander S."/>
            <person name="Gibbs R."/>
        </authorList>
    </citation>
    <scope>NUCLEOTIDE SEQUENCE [LARGE SCALE GENOMIC DNA]</scope>
    <source>
        <strain evidence="19 20">ATCC 49175</strain>
    </source>
</reference>
<feature type="active site" evidence="16">
    <location>
        <position position="159"/>
    </location>
</feature>
<evidence type="ECO:0000256" key="2">
    <source>
        <dbReference type="ARBA" id="ARBA00001946"/>
    </source>
</evidence>
<evidence type="ECO:0000256" key="12">
    <source>
        <dbReference type="ARBA" id="ARBA00023268"/>
    </source>
</evidence>
<dbReference type="RefSeq" id="WP_005607170.1">
    <property type="nucleotide sequence ID" value="NZ_CP102283.1"/>
</dbReference>
<dbReference type="SUPFAM" id="SSF53795">
    <property type="entry name" value="PEP carboxykinase-like"/>
    <property type="match status" value="1"/>
</dbReference>
<feature type="domain" description="HPr kinase/phosphorylase C-terminal" evidence="18">
    <location>
        <begin position="130"/>
        <end position="298"/>
    </location>
</feature>
<dbReference type="AlphaFoldDB" id="C8NGK5"/>
<comment type="subunit">
    <text evidence="16">Homohexamer.</text>
</comment>
<dbReference type="FunFam" id="3.40.50.300:FF:000174">
    <property type="entry name" value="HPr kinase/phosphorylase"/>
    <property type="match status" value="1"/>
</dbReference>
<keyword evidence="8 16" id="KW-0547">Nucleotide-binding</keyword>
<dbReference type="Proteomes" id="UP000005926">
    <property type="component" value="Unassembled WGS sequence"/>
</dbReference>
<dbReference type="InterPro" id="IPR011104">
    <property type="entry name" value="Hpr_kin/Pase_C"/>
</dbReference>
<feature type="region of interest" description="Important for the catalytic mechanism of both phosphorylation and dephosphorylation" evidence="16">
    <location>
        <begin position="201"/>
        <end position="210"/>
    </location>
</feature>
<proteinExistence type="inferred from homology"/>
<evidence type="ECO:0000259" key="17">
    <source>
        <dbReference type="Pfam" id="PF02603"/>
    </source>
</evidence>
<keyword evidence="20" id="KW-1185">Reference proteome</keyword>
<evidence type="ECO:0000256" key="11">
    <source>
        <dbReference type="ARBA" id="ARBA00022842"/>
    </source>
</evidence>
<dbReference type="Gene3D" id="3.40.1390.20">
    <property type="entry name" value="HprK N-terminal domain-like"/>
    <property type="match status" value="1"/>
</dbReference>
<dbReference type="PANTHER" id="PTHR30305:SF1">
    <property type="entry name" value="HPR KINASE_PHOSPHORYLASE"/>
    <property type="match status" value="1"/>
</dbReference>
<dbReference type="EC" id="2.7.4.-" evidence="16"/>
<keyword evidence="10 16" id="KW-0067">ATP-binding</keyword>
<evidence type="ECO:0000256" key="16">
    <source>
        <dbReference type="HAMAP-Rule" id="MF_01249"/>
    </source>
</evidence>
<organism evidence="19 20">
    <name type="scientific">Granulicatella adiacens ATCC 49175</name>
    <dbReference type="NCBI Taxonomy" id="638301"/>
    <lineage>
        <taxon>Bacteria</taxon>
        <taxon>Bacillati</taxon>
        <taxon>Bacillota</taxon>
        <taxon>Bacilli</taxon>
        <taxon>Lactobacillales</taxon>
        <taxon>Carnobacteriaceae</taxon>
        <taxon>Granulicatella</taxon>
    </lineage>
</organism>
<dbReference type="GO" id="GO:0005524">
    <property type="term" value="F:ATP binding"/>
    <property type="evidence" value="ECO:0007669"/>
    <property type="project" value="UniProtKB-UniRule"/>
</dbReference>
<evidence type="ECO:0000256" key="9">
    <source>
        <dbReference type="ARBA" id="ARBA00022777"/>
    </source>
</evidence>
<accession>C8NGK5</accession>
<keyword evidence="12 16" id="KW-0511">Multifunctional enzyme</keyword>
<comment type="similarity">
    <text evidence="3 16">Belongs to the HPrK/P family.</text>
</comment>
<evidence type="ECO:0000256" key="3">
    <source>
        <dbReference type="ARBA" id="ARBA00006883"/>
    </source>
</evidence>
<feature type="active site" description="Proton acceptor; for phosphorylation activity. Proton donor; for dephosphorylation activity" evidence="16">
    <location>
        <position position="177"/>
    </location>
</feature>
<evidence type="ECO:0000256" key="8">
    <source>
        <dbReference type="ARBA" id="ARBA00022741"/>
    </source>
</evidence>
<dbReference type="NCBIfam" id="TIGR00679">
    <property type="entry name" value="hpr-ser"/>
    <property type="match status" value="1"/>
</dbReference>
<gene>
    <name evidence="16 19" type="primary">hprK</name>
    <name evidence="19" type="ORF">HMPREF0444_1050</name>
</gene>
<comment type="function">
    <text evidence="16">Catalyzes the ATP- as well as the pyrophosphate-dependent phosphorylation of a specific serine residue in HPr, a phosphocarrier protein of the phosphoenolpyruvate-dependent sugar phosphotransferase system (PTS). HprK/P also catalyzes the pyrophosphate-producing, inorganic phosphate-dependent dephosphorylation (phosphorolysis) of seryl-phosphorylated HPr (P-Ser-HPr). The two antagonistic activities of HprK/P are regulated by several intracellular metabolites, which change their concentration in response to the absence or presence of rapidly metabolisable carbon sources (glucose, fructose, etc.) in the growth medium. Therefore, by controlling the phosphorylation state of HPr, HPrK/P is a sensor enzyme that plays a major role in the regulation of carbon metabolism and sugar transport: it mediates carbon catabolite repression (CCR), and regulates PTS-catalyzed carbohydrate uptake and inducer exclusion.</text>
</comment>
<keyword evidence="11 16" id="KW-0460">Magnesium</keyword>
<feature type="binding site" evidence="16">
    <location>
        <position position="202"/>
    </location>
    <ligand>
        <name>Mg(2+)</name>
        <dbReference type="ChEBI" id="CHEBI:18420"/>
    </ligand>
</feature>
<keyword evidence="5 16" id="KW-0723">Serine/threonine-protein kinase</keyword>
<feature type="binding site" evidence="16">
    <location>
        <position position="160"/>
    </location>
    <ligand>
        <name>Mg(2+)</name>
        <dbReference type="ChEBI" id="CHEBI:18420"/>
    </ligand>
</feature>
<dbReference type="HOGENOM" id="CLU_052030_0_1_9"/>
<dbReference type="Pfam" id="PF07475">
    <property type="entry name" value="Hpr_kinase_C"/>
    <property type="match status" value="1"/>
</dbReference>
<keyword evidence="7 16" id="KW-0479">Metal-binding</keyword>
<dbReference type="InterPro" id="IPR027417">
    <property type="entry name" value="P-loop_NTPase"/>
</dbReference>
<dbReference type="eggNOG" id="COG1493">
    <property type="taxonomic scope" value="Bacteria"/>
</dbReference>
<dbReference type="Gene3D" id="3.40.50.300">
    <property type="entry name" value="P-loop containing nucleotide triphosphate hydrolases"/>
    <property type="match status" value="1"/>
</dbReference>
<feature type="binding site" evidence="16">
    <location>
        <begin position="153"/>
        <end position="160"/>
    </location>
    <ligand>
        <name>ATP</name>
        <dbReference type="ChEBI" id="CHEBI:30616"/>
    </ligand>
</feature>
<dbReference type="GO" id="GO:0004674">
    <property type="term" value="F:protein serine/threonine kinase activity"/>
    <property type="evidence" value="ECO:0007669"/>
    <property type="project" value="UniProtKB-KW"/>
</dbReference>
<feature type="region of interest" description="Important for the catalytic mechanism of dephosphorylation" evidence="16">
    <location>
        <begin position="264"/>
        <end position="269"/>
    </location>
</feature>
<feature type="active site" evidence="16">
    <location>
        <position position="138"/>
    </location>
</feature>
<evidence type="ECO:0000256" key="1">
    <source>
        <dbReference type="ARBA" id="ARBA00001120"/>
    </source>
</evidence>
<evidence type="ECO:0000256" key="6">
    <source>
        <dbReference type="ARBA" id="ARBA00022679"/>
    </source>
</evidence>
<feature type="active site" evidence="16">
    <location>
        <position position="243"/>
    </location>
</feature>
<dbReference type="InterPro" id="IPR028979">
    <property type="entry name" value="Ser_kin/Pase_Hpr-like_N_sf"/>
</dbReference>
<evidence type="ECO:0000256" key="5">
    <source>
        <dbReference type="ARBA" id="ARBA00022527"/>
    </source>
</evidence>
<dbReference type="STRING" id="638301.HMPREF0444_1050"/>
<comment type="catalytic activity">
    <reaction evidence="1 16">
        <text>[HPr protein]-L-serine + ATP = [HPr protein]-O-phospho-L-serine + ADP + H(+)</text>
        <dbReference type="Rhea" id="RHEA:46600"/>
        <dbReference type="Rhea" id="RHEA-COMP:11602"/>
        <dbReference type="Rhea" id="RHEA-COMP:11603"/>
        <dbReference type="ChEBI" id="CHEBI:15378"/>
        <dbReference type="ChEBI" id="CHEBI:29999"/>
        <dbReference type="ChEBI" id="CHEBI:30616"/>
        <dbReference type="ChEBI" id="CHEBI:83421"/>
        <dbReference type="ChEBI" id="CHEBI:456216"/>
    </reaction>
</comment>
<sequence>MKPVTVKELIKNIHLKPIHGEEYLDRPIVTSEISRPGLELAGYFNFYPSERIQLLGRTETSFAHEMDSQARYEVMELLCTPDTPCFIISRKLEPPKELIEAAEKAKIPILQASSKTTQVSSSVTNFLEGRLAERFSMHGVLLDVFGIGLLITGESGVGKSETALELVQKGHRLVADDRVELYHYDELTLIGEAPEILNNLIEIRGVGIVDVMTLFGAGAILDSKQVDLVVHLENWTPDKKYDRLGGNMENVEILGVEIPKIRIPVKTGRNVSIILEVACMNFRAKKMGFDATENFTNRLSKLIEENKEV</sequence>
<name>C8NGK5_9LACT</name>
<dbReference type="HAMAP" id="MF_01249">
    <property type="entry name" value="HPr_kinase"/>
    <property type="match status" value="1"/>
</dbReference>
<evidence type="ECO:0000313" key="19">
    <source>
        <dbReference type="EMBL" id="EEW37263.1"/>
    </source>
</evidence>
<feature type="domain" description="HPr(Ser) kinase/phosphorylase N-terminal" evidence="17">
    <location>
        <begin position="4"/>
        <end position="127"/>
    </location>
</feature>
<dbReference type="GeneID" id="78411805"/>
<dbReference type="EC" id="2.7.11.-" evidence="16"/>
<evidence type="ECO:0000256" key="14">
    <source>
        <dbReference type="ARBA" id="ARBA00033012"/>
    </source>
</evidence>
<dbReference type="GO" id="GO:0000155">
    <property type="term" value="F:phosphorelay sensor kinase activity"/>
    <property type="evidence" value="ECO:0007669"/>
    <property type="project" value="InterPro"/>
</dbReference>
<comment type="cofactor">
    <cofactor evidence="2 16">
        <name>Mg(2+)</name>
        <dbReference type="ChEBI" id="CHEBI:18420"/>
    </cofactor>
</comment>
<evidence type="ECO:0000313" key="20">
    <source>
        <dbReference type="Proteomes" id="UP000005926"/>
    </source>
</evidence>
<protein>
    <recommendedName>
        <fullName evidence="4 16">HPr kinase/phosphorylase</fullName>
        <shortName evidence="16">HPrK/P</shortName>
        <ecNumber evidence="16">2.7.11.-</ecNumber>
        <ecNumber evidence="16">2.7.4.-</ecNumber>
    </recommendedName>
    <alternativeName>
        <fullName evidence="14 16">HPr(Ser) kinase/phosphorylase</fullName>
    </alternativeName>
</protein>
<dbReference type="InterPro" id="IPR003755">
    <property type="entry name" value="HPr(Ser)_kin/Pase"/>
</dbReference>
<evidence type="ECO:0000256" key="10">
    <source>
        <dbReference type="ARBA" id="ARBA00022840"/>
    </source>
</evidence>
<evidence type="ECO:0000256" key="15">
    <source>
        <dbReference type="ARBA" id="ARBA00047657"/>
    </source>
</evidence>
<keyword evidence="9 16" id="KW-0418">Kinase</keyword>